<dbReference type="NCBIfam" id="NF003079">
    <property type="entry name" value="PRK04005.1"/>
    <property type="match status" value="1"/>
</dbReference>
<keyword evidence="3" id="KW-0687">Ribonucleoprotein</keyword>
<dbReference type="GO" id="GO:0003735">
    <property type="term" value="F:structural constituent of ribosome"/>
    <property type="evidence" value="ECO:0007669"/>
    <property type="project" value="InterPro"/>
</dbReference>
<dbReference type="InterPro" id="IPR001196">
    <property type="entry name" value="Ribosomal_uL15_CS"/>
</dbReference>
<dbReference type="InterPro" id="IPR021131">
    <property type="entry name" value="Ribosomal_uL15/eL18"/>
</dbReference>
<protein>
    <submittedName>
        <fullName evidence="5">50S ribosomal protein L18e</fullName>
    </submittedName>
</protein>
<evidence type="ECO:0000256" key="2">
    <source>
        <dbReference type="ARBA" id="ARBA00022980"/>
    </source>
</evidence>
<dbReference type="Pfam" id="PF00828">
    <property type="entry name" value="Ribosomal_L27A"/>
    <property type="match status" value="1"/>
</dbReference>
<comment type="caution">
    <text evidence="5">The sequence shown here is derived from an EMBL/GenBank/DDBJ whole genome shotgun (WGS) entry which is preliminary data.</text>
</comment>
<dbReference type="AlphaFoldDB" id="T1AD92"/>
<dbReference type="PROSITE" id="PS00475">
    <property type="entry name" value="RIBOSOMAL_L15"/>
    <property type="match status" value="1"/>
</dbReference>
<feature type="domain" description="Large ribosomal subunit protein uL15/eL18" evidence="4">
    <location>
        <begin position="45"/>
        <end position="101"/>
    </location>
</feature>
<reference evidence="5" key="1">
    <citation type="submission" date="2013-08" db="EMBL/GenBank/DDBJ databases">
        <authorList>
            <person name="Mendez C."/>
            <person name="Richter M."/>
            <person name="Ferrer M."/>
            <person name="Sanchez J."/>
        </authorList>
    </citation>
    <scope>NUCLEOTIDE SEQUENCE</scope>
</reference>
<accession>T1AD92</accession>
<dbReference type="PANTHER" id="PTHR10934">
    <property type="entry name" value="60S RIBOSOMAL PROTEIN L18"/>
    <property type="match status" value="1"/>
</dbReference>
<gene>
    <name evidence="5" type="ORF">B1B_09635</name>
</gene>
<evidence type="ECO:0000256" key="1">
    <source>
        <dbReference type="ARBA" id="ARBA00006815"/>
    </source>
</evidence>
<dbReference type="InterPro" id="IPR000039">
    <property type="entry name" value="Ribosomal_eL18"/>
</dbReference>
<evidence type="ECO:0000313" key="5">
    <source>
        <dbReference type="EMBL" id="EQD54578.1"/>
    </source>
</evidence>
<dbReference type="InterPro" id="IPR036227">
    <property type="entry name" value="Ribosomal_uL15/eL18_sf"/>
</dbReference>
<sequence length="121" mass="12768">MAPILDKQNPELSHAVRELQIAAKANDAAIWGAVAQRLGRARHQTNPVNVGHLDRLVRGEEVVVVPGKLLADGSISKPITVAVFRCSPAARSKIQAAGGTVLTIHELIKAKPDGAGVRIFG</sequence>
<comment type="similarity">
    <text evidence="1">Belongs to the eukaryotic ribosomal protein eL18 family.</text>
</comment>
<organism evidence="5">
    <name type="scientific">mine drainage metagenome</name>
    <dbReference type="NCBI Taxonomy" id="410659"/>
    <lineage>
        <taxon>unclassified sequences</taxon>
        <taxon>metagenomes</taxon>
        <taxon>ecological metagenomes</taxon>
    </lineage>
</organism>
<dbReference type="GO" id="GO:0006412">
    <property type="term" value="P:translation"/>
    <property type="evidence" value="ECO:0007669"/>
    <property type="project" value="InterPro"/>
</dbReference>
<dbReference type="GO" id="GO:0003723">
    <property type="term" value="F:RNA binding"/>
    <property type="evidence" value="ECO:0007669"/>
    <property type="project" value="TreeGrafter"/>
</dbReference>
<reference evidence="5" key="2">
    <citation type="journal article" date="2014" name="ISME J.">
        <title>Microbial stratification in low pH oxic and suboxic macroscopic growths along an acid mine drainage.</title>
        <authorList>
            <person name="Mendez-Garcia C."/>
            <person name="Mesa V."/>
            <person name="Sprenger R.R."/>
            <person name="Richter M."/>
            <person name="Diez M.S."/>
            <person name="Solano J."/>
            <person name="Bargiela R."/>
            <person name="Golyshina O.V."/>
            <person name="Manteca A."/>
            <person name="Ramos J.L."/>
            <person name="Gallego J.R."/>
            <person name="Llorente I."/>
            <person name="Martins Dos Santos V.A."/>
            <person name="Jensen O.N."/>
            <person name="Pelaez A.I."/>
            <person name="Sanchez J."/>
            <person name="Ferrer M."/>
        </authorList>
    </citation>
    <scope>NUCLEOTIDE SEQUENCE</scope>
</reference>
<keyword evidence="2 5" id="KW-0689">Ribosomal protein</keyword>
<dbReference type="EMBL" id="AUZY01006383">
    <property type="protein sequence ID" value="EQD54578.1"/>
    <property type="molecule type" value="Genomic_DNA"/>
</dbReference>
<proteinExistence type="inferred from homology"/>
<name>T1AD92_9ZZZZ</name>
<dbReference type="PANTHER" id="PTHR10934:SF2">
    <property type="entry name" value="LARGE RIBOSOMAL SUBUNIT PROTEIN EL18"/>
    <property type="match status" value="1"/>
</dbReference>
<evidence type="ECO:0000259" key="4">
    <source>
        <dbReference type="Pfam" id="PF00828"/>
    </source>
</evidence>
<dbReference type="Gene3D" id="3.100.10.10">
    <property type="match status" value="1"/>
</dbReference>
<dbReference type="SUPFAM" id="SSF52080">
    <property type="entry name" value="Ribosomal proteins L15p and L18e"/>
    <property type="match status" value="1"/>
</dbReference>
<evidence type="ECO:0000256" key="3">
    <source>
        <dbReference type="ARBA" id="ARBA00023274"/>
    </source>
</evidence>
<dbReference type="GO" id="GO:0022625">
    <property type="term" value="C:cytosolic large ribosomal subunit"/>
    <property type="evidence" value="ECO:0007669"/>
    <property type="project" value="TreeGrafter"/>
</dbReference>